<evidence type="ECO:0000256" key="14">
    <source>
        <dbReference type="ARBA" id="ARBA00023242"/>
    </source>
</evidence>
<keyword evidence="13" id="KW-0206">Cytoskeleton</keyword>
<dbReference type="GO" id="GO:0007059">
    <property type="term" value="P:chromosome segregation"/>
    <property type="evidence" value="ECO:0007669"/>
    <property type="project" value="UniProtKB-KW"/>
</dbReference>
<keyword evidence="6" id="KW-0963">Cytoplasm</keyword>
<dbReference type="GO" id="GO:0042729">
    <property type="term" value="C:DASH complex"/>
    <property type="evidence" value="ECO:0007669"/>
    <property type="project" value="InterPro"/>
</dbReference>
<evidence type="ECO:0000256" key="13">
    <source>
        <dbReference type="ARBA" id="ARBA00023212"/>
    </source>
</evidence>
<protein>
    <recommendedName>
        <fullName evidence="17">DASH complex subunit DUO1</fullName>
    </recommendedName>
    <alternativeName>
        <fullName evidence="18">Outer kinetochore protein DUO1</fullName>
    </alternativeName>
</protein>
<feature type="region of interest" description="Disordered" evidence="19">
    <location>
        <begin position="184"/>
        <end position="281"/>
    </location>
</feature>
<comment type="caution">
    <text evidence="20">The sequence shown here is derived from an EMBL/GenBank/DDBJ whole genome shotgun (WGS) entry which is preliminary data.</text>
</comment>
<keyword evidence="11" id="KW-0995">Kinetochore</keyword>
<evidence type="ECO:0000256" key="16">
    <source>
        <dbReference type="ARBA" id="ARBA00023328"/>
    </source>
</evidence>
<evidence type="ECO:0000256" key="7">
    <source>
        <dbReference type="ARBA" id="ARBA00022618"/>
    </source>
</evidence>
<keyword evidence="8" id="KW-0493">Microtubule</keyword>
<evidence type="ECO:0000256" key="10">
    <source>
        <dbReference type="ARBA" id="ARBA00022829"/>
    </source>
</evidence>
<keyword evidence="14" id="KW-0539">Nucleus</keyword>
<evidence type="ECO:0000256" key="2">
    <source>
        <dbReference type="ARBA" id="ARBA00004186"/>
    </source>
</evidence>
<keyword evidence="21" id="KW-1185">Reference proteome</keyword>
<name>A0A409Y6F7_9AGAR</name>
<keyword evidence="7" id="KW-0132">Cell division</keyword>
<gene>
    <name evidence="20" type="ORF">CVT24_003968</name>
</gene>
<dbReference type="GO" id="GO:0000278">
    <property type="term" value="P:mitotic cell cycle"/>
    <property type="evidence" value="ECO:0007669"/>
    <property type="project" value="InterPro"/>
</dbReference>
<evidence type="ECO:0000256" key="1">
    <source>
        <dbReference type="ARBA" id="ARBA00004123"/>
    </source>
</evidence>
<evidence type="ECO:0000256" key="3">
    <source>
        <dbReference type="ARBA" id="ARBA00004629"/>
    </source>
</evidence>
<dbReference type="InterPro" id="IPR013960">
    <property type="entry name" value="DASH_Duo1"/>
</dbReference>
<keyword evidence="15" id="KW-0131">Cell cycle</keyword>
<dbReference type="PANTHER" id="PTHR28216">
    <property type="entry name" value="DASH COMPLEX SUBUNIT DUO1"/>
    <property type="match status" value="1"/>
</dbReference>
<feature type="compositionally biased region" description="Low complexity" evidence="19">
    <location>
        <begin position="244"/>
        <end position="272"/>
    </location>
</feature>
<dbReference type="GO" id="GO:0072686">
    <property type="term" value="C:mitotic spindle"/>
    <property type="evidence" value="ECO:0007669"/>
    <property type="project" value="InterPro"/>
</dbReference>
<dbReference type="GO" id="GO:0005874">
    <property type="term" value="C:microtubule"/>
    <property type="evidence" value="ECO:0007669"/>
    <property type="project" value="UniProtKB-KW"/>
</dbReference>
<evidence type="ECO:0000256" key="6">
    <source>
        <dbReference type="ARBA" id="ARBA00022490"/>
    </source>
</evidence>
<evidence type="ECO:0000256" key="12">
    <source>
        <dbReference type="ARBA" id="ARBA00023054"/>
    </source>
</evidence>
<evidence type="ECO:0000256" key="5">
    <source>
        <dbReference type="ARBA" id="ARBA00022454"/>
    </source>
</evidence>
<feature type="region of interest" description="Disordered" evidence="19">
    <location>
        <begin position="1"/>
        <end position="94"/>
    </location>
</feature>
<evidence type="ECO:0000313" key="21">
    <source>
        <dbReference type="Proteomes" id="UP000284842"/>
    </source>
</evidence>
<feature type="compositionally biased region" description="Low complexity" evidence="19">
    <location>
        <begin position="18"/>
        <end position="29"/>
    </location>
</feature>
<dbReference type="PANTHER" id="PTHR28216:SF1">
    <property type="entry name" value="DASH COMPLEX SUBUNIT DUO1"/>
    <property type="match status" value="1"/>
</dbReference>
<feature type="compositionally biased region" description="Basic and acidic residues" evidence="19">
    <location>
        <begin position="78"/>
        <end position="94"/>
    </location>
</feature>
<evidence type="ECO:0000256" key="4">
    <source>
        <dbReference type="ARBA" id="ARBA00005366"/>
    </source>
</evidence>
<keyword evidence="10" id="KW-0159">Chromosome partition</keyword>
<dbReference type="AlphaFoldDB" id="A0A409Y6F7"/>
<feature type="compositionally biased region" description="Basic and acidic residues" evidence="19">
    <location>
        <begin position="184"/>
        <end position="229"/>
    </location>
</feature>
<keyword evidence="5" id="KW-0158">Chromosome</keyword>
<evidence type="ECO:0000256" key="17">
    <source>
        <dbReference type="ARBA" id="ARBA00044152"/>
    </source>
</evidence>
<evidence type="ECO:0000256" key="15">
    <source>
        <dbReference type="ARBA" id="ARBA00023306"/>
    </source>
</evidence>
<evidence type="ECO:0000256" key="9">
    <source>
        <dbReference type="ARBA" id="ARBA00022776"/>
    </source>
</evidence>
<dbReference type="GO" id="GO:0051301">
    <property type="term" value="P:cell division"/>
    <property type="evidence" value="ECO:0007669"/>
    <property type="project" value="UniProtKB-KW"/>
</dbReference>
<feature type="compositionally biased region" description="Basic and acidic residues" evidence="19">
    <location>
        <begin position="30"/>
        <end position="43"/>
    </location>
</feature>
<sequence>MSITDSFDTADLSEHGSHLLSLPSPSIPSEHSHSRDEDHRDDDLSFSELFISQPGQPFSLLAKPKVEDKELQEDVEDEVKRSESSLQKAEERNEQIQQEKLQSDLFILKKLNAAFESFNEALRGTHTANERIAAQLEQTDALLNKYINILSKSEDVSRLIFDEGWQGAEADEKLIEEERQKALEKAQREAEEERRRIERERERIQKEKEAEAKRLEKERVEREKTERAGSRGYRGVRGVGSSRGTGTKTTTRTTTSTTSTTTRGTASARSGRPSALPRPIT</sequence>
<evidence type="ECO:0000256" key="11">
    <source>
        <dbReference type="ARBA" id="ARBA00022838"/>
    </source>
</evidence>
<dbReference type="InParanoid" id="A0A409Y6F7"/>
<accession>A0A409Y6F7</accession>
<dbReference type="Pfam" id="PF08651">
    <property type="entry name" value="DASH_Duo1"/>
    <property type="match status" value="1"/>
</dbReference>
<comment type="similarity">
    <text evidence="4">Belongs to the DASH complex DUO1 family.</text>
</comment>
<reference evidence="20 21" key="1">
    <citation type="journal article" date="2018" name="Evol. Lett.">
        <title>Horizontal gene cluster transfer increased hallucinogenic mushroom diversity.</title>
        <authorList>
            <person name="Reynolds H.T."/>
            <person name="Vijayakumar V."/>
            <person name="Gluck-Thaler E."/>
            <person name="Korotkin H.B."/>
            <person name="Matheny P.B."/>
            <person name="Slot J.C."/>
        </authorList>
    </citation>
    <scope>NUCLEOTIDE SEQUENCE [LARGE SCALE GENOMIC DNA]</scope>
    <source>
        <strain evidence="20 21">2629</strain>
    </source>
</reference>
<evidence type="ECO:0000256" key="8">
    <source>
        <dbReference type="ARBA" id="ARBA00022701"/>
    </source>
</evidence>
<organism evidence="20 21">
    <name type="scientific">Panaeolus cyanescens</name>
    <dbReference type="NCBI Taxonomy" id="181874"/>
    <lineage>
        <taxon>Eukaryota</taxon>
        <taxon>Fungi</taxon>
        <taxon>Dikarya</taxon>
        <taxon>Basidiomycota</taxon>
        <taxon>Agaricomycotina</taxon>
        <taxon>Agaricomycetes</taxon>
        <taxon>Agaricomycetidae</taxon>
        <taxon>Agaricales</taxon>
        <taxon>Agaricineae</taxon>
        <taxon>Galeropsidaceae</taxon>
        <taxon>Panaeolus</taxon>
    </lineage>
</organism>
<evidence type="ECO:0000256" key="18">
    <source>
        <dbReference type="ARBA" id="ARBA00044358"/>
    </source>
</evidence>
<evidence type="ECO:0000256" key="19">
    <source>
        <dbReference type="SAM" id="MobiDB-lite"/>
    </source>
</evidence>
<dbReference type="STRING" id="181874.A0A409Y6F7"/>
<keyword evidence="12" id="KW-0175">Coiled coil</keyword>
<dbReference type="OrthoDB" id="5599235at2759"/>
<evidence type="ECO:0000313" key="20">
    <source>
        <dbReference type="EMBL" id="PPQ98635.1"/>
    </source>
</evidence>
<comment type="subcellular location">
    <subcellularLocation>
        <location evidence="3">Chromosome</location>
        <location evidence="3">Centromere</location>
        <location evidence="3">Kinetochore</location>
    </subcellularLocation>
    <subcellularLocation>
        <location evidence="2">Cytoplasm</location>
        <location evidence="2">Cytoskeleton</location>
        <location evidence="2">Spindle</location>
    </subcellularLocation>
    <subcellularLocation>
        <location evidence="1">Nucleus</location>
    </subcellularLocation>
</comment>
<proteinExistence type="inferred from homology"/>
<keyword evidence="9" id="KW-0498">Mitosis</keyword>
<dbReference type="EMBL" id="NHTK01001381">
    <property type="protein sequence ID" value="PPQ98635.1"/>
    <property type="molecule type" value="Genomic_DNA"/>
</dbReference>
<keyword evidence="16" id="KW-0137">Centromere</keyword>
<dbReference type="Proteomes" id="UP000284842">
    <property type="component" value="Unassembled WGS sequence"/>
</dbReference>